<keyword evidence="2" id="KW-0812">Transmembrane</keyword>
<dbReference type="AlphaFoldDB" id="A0A930VDR7"/>
<comment type="similarity">
    <text evidence="1">Belongs to the EamA transporter family.</text>
</comment>
<evidence type="ECO:0000313" key="5">
    <source>
        <dbReference type="Proteomes" id="UP000640489"/>
    </source>
</evidence>
<feature type="transmembrane region" description="Helical" evidence="2">
    <location>
        <begin position="93"/>
        <end position="114"/>
    </location>
</feature>
<protein>
    <submittedName>
        <fullName evidence="4">EamA family transporter</fullName>
    </submittedName>
</protein>
<dbReference type="PANTHER" id="PTHR22911:SF106">
    <property type="entry name" value="INTEGRAL MEMBRANE PROTEIN"/>
    <property type="match status" value="1"/>
</dbReference>
<feature type="transmembrane region" description="Helical" evidence="2">
    <location>
        <begin position="6"/>
        <end position="22"/>
    </location>
</feature>
<dbReference type="InterPro" id="IPR037185">
    <property type="entry name" value="EmrE-like"/>
</dbReference>
<feature type="transmembrane region" description="Helical" evidence="2">
    <location>
        <begin position="151"/>
        <end position="168"/>
    </location>
</feature>
<evidence type="ECO:0000259" key="3">
    <source>
        <dbReference type="Pfam" id="PF00892"/>
    </source>
</evidence>
<feature type="transmembrane region" description="Helical" evidence="2">
    <location>
        <begin position="180"/>
        <end position="200"/>
    </location>
</feature>
<feature type="transmembrane region" description="Helical" evidence="2">
    <location>
        <begin position="34"/>
        <end position="55"/>
    </location>
</feature>
<keyword evidence="5" id="KW-1185">Reference proteome</keyword>
<feature type="transmembrane region" description="Helical" evidence="2">
    <location>
        <begin position="268"/>
        <end position="286"/>
    </location>
</feature>
<dbReference type="EMBL" id="JADKPN010000017">
    <property type="protein sequence ID" value="MBF4765619.1"/>
    <property type="molecule type" value="Genomic_DNA"/>
</dbReference>
<dbReference type="Pfam" id="PF00892">
    <property type="entry name" value="EamA"/>
    <property type="match status" value="2"/>
</dbReference>
<evidence type="ECO:0000256" key="2">
    <source>
        <dbReference type="SAM" id="Phobius"/>
    </source>
</evidence>
<feature type="transmembrane region" description="Helical" evidence="2">
    <location>
        <begin position="120"/>
        <end position="139"/>
    </location>
</feature>
<dbReference type="SUPFAM" id="SSF103481">
    <property type="entry name" value="Multidrug resistance efflux transporter EmrE"/>
    <property type="match status" value="2"/>
</dbReference>
<sequence>MGPGALALVLSAAVLHALWNLAAKGITEDRVVFIWLYAALSAAIWLPIALVWVVVHDERPTWTWLGAAAVSASMHITYQLVLQRGYAEGDLNLVYPIARGTGPLLTFVVAVAVLGERPGVVGAVGVLLVVAGVLLISYVPRRRHRPGAGAGVLWGALTGVTIAAYTLWDSHSVTDLGVPPVTYFVLGLLCQVPALTVMANGKLREVRRAWPALRRPALVVALLSPLAYIFVLEAMQEAPVALVAAARESSIVVGALFGWLVLKESRPLHRLVGSAVVAGGIAAIVLG</sequence>
<gene>
    <name evidence="4" type="ORF">ISU07_21015</name>
</gene>
<keyword evidence="2" id="KW-1133">Transmembrane helix</keyword>
<organism evidence="4 5">
    <name type="scientific">Nocardioides islandensis</name>
    <dbReference type="NCBI Taxonomy" id="433663"/>
    <lineage>
        <taxon>Bacteria</taxon>
        <taxon>Bacillati</taxon>
        <taxon>Actinomycetota</taxon>
        <taxon>Actinomycetes</taxon>
        <taxon>Propionibacteriales</taxon>
        <taxon>Nocardioidaceae</taxon>
        <taxon>Nocardioides</taxon>
    </lineage>
</organism>
<accession>A0A930VDR7</accession>
<keyword evidence="2" id="KW-0472">Membrane</keyword>
<dbReference type="Proteomes" id="UP000640489">
    <property type="component" value="Unassembled WGS sequence"/>
</dbReference>
<comment type="caution">
    <text evidence="4">The sequence shown here is derived from an EMBL/GenBank/DDBJ whole genome shotgun (WGS) entry which is preliminary data.</text>
</comment>
<reference evidence="4" key="1">
    <citation type="submission" date="2020-11" db="EMBL/GenBank/DDBJ databases">
        <title>Nocardioides sp. nov., isolated from Soil of Cynanchum wilfordii Hemsley rhizosphere.</title>
        <authorList>
            <person name="Lee J.-S."/>
            <person name="Suh M.K."/>
            <person name="Kim J.-S."/>
        </authorList>
    </citation>
    <scope>NUCLEOTIDE SEQUENCE</scope>
    <source>
        <strain evidence="4">KCTC 19275</strain>
    </source>
</reference>
<feature type="transmembrane region" description="Helical" evidence="2">
    <location>
        <begin position="212"/>
        <end position="232"/>
    </location>
</feature>
<dbReference type="InterPro" id="IPR000620">
    <property type="entry name" value="EamA_dom"/>
</dbReference>
<dbReference type="RefSeq" id="WP_194708801.1">
    <property type="nucleotide sequence ID" value="NZ_JADKPN010000017.1"/>
</dbReference>
<dbReference type="PANTHER" id="PTHR22911">
    <property type="entry name" value="ACYL-MALONYL CONDENSING ENZYME-RELATED"/>
    <property type="match status" value="1"/>
</dbReference>
<name>A0A930VDR7_9ACTN</name>
<proteinExistence type="inferred from homology"/>
<feature type="transmembrane region" description="Helical" evidence="2">
    <location>
        <begin position="61"/>
        <end position="81"/>
    </location>
</feature>
<feature type="domain" description="EamA" evidence="3">
    <location>
        <begin position="6"/>
        <end position="137"/>
    </location>
</feature>
<evidence type="ECO:0000313" key="4">
    <source>
        <dbReference type="EMBL" id="MBF4765619.1"/>
    </source>
</evidence>
<feature type="domain" description="EamA" evidence="3">
    <location>
        <begin position="150"/>
        <end position="285"/>
    </location>
</feature>
<dbReference type="Gene3D" id="1.10.3730.20">
    <property type="match status" value="2"/>
</dbReference>
<feature type="transmembrane region" description="Helical" evidence="2">
    <location>
        <begin position="238"/>
        <end position="261"/>
    </location>
</feature>
<dbReference type="GO" id="GO:0016020">
    <property type="term" value="C:membrane"/>
    <property type="evidence" value="ECO:0007669"/>
    <property type="project" value="InterPro"/>
</dbReference>
<evidence type="ECO:0000256" key="1">
    <source>
        <dbReference type="ARBA" id="ARBA00007362"/>
    </source>
</evidence>